<keyword evidence="9" id="KW-1185">Reference proteome</keyword>
<organism evidence="8 9">
    <name type="scientific">Sporosarcina newyorkensis</name>
    <dbReference type="NCBI Taxonomy" id="759851"/>
    <lineage>
        <taxon>Bacteria</taxon>
        <taxon>Bacillati</taxon>
        <taxon>Bacillota</taxon>
        <taxon>Bacilli</taxon>
        <taxon>Bacillales</taxon>
        <taxon>Caryophanaceae</taxon>
        <taxon>Sporosarcina</taxon>
    </lineage>
</organism>
<accession>A0A1T4Y8I3</accession>
<evidence type="ECO:0000259" key="6">
    <source>
        <dbReference type="PROSITE" id="PS51077"/>
    </source>
</evidence>
<dbReference type="InterPro" id="IPR050707">
    <property type="entry name" value="HTH_MetabolicPath_Reg"/>
</dbReference>
<dbReference type="PANTHER" id="PTHR30136">
    <property type="entry name" value="HELIX-TURN-HELIX TRANSCRIPTIONAL REGULATOR, ICLR FAMILY"/>
    <property type="match status" value="1"/>
</dbReference>
<keyword evidence="1" id="KW-0805">Transcription regulation</keyword>
<dbReference type="GO" id="GO:0003700">
    <property type="term" value="F:DNA-binding transcription factor activity"/>
    <property type="evidence" value="ECO:0007669"/>
    <property type="project" value="TreeGrafter"/>
</dbReference>
<protein>
    <recommendedName>
        <fullName evidence="5">Glycerol operon regulatory protein</fullName>
    </recommendedName>
</protein>
<dbReference type="PANTHER" id="PTHR30136:SF24">
    <property type="entry name" value="HTH-TYPE TRANSCRIPTIONAL REPRESSOR ALLR"/>
    <property type="match status" value="1"/>
</dbReference>
<dbReference type="InterPro" id="IPR036390">
    <property type="entry name" value="WH_DNA-bd_sf"/>
</dbReference>
<evidence type="ECO:0000256" key="3">
    <source>
        <dbReference type="ARBA" id="ARBA00023163"/>
    </source>
</evidence>
<dbReference type="PROSITE" id="PS51077">
    <property type="entry name" value="HTH_ICLR"/>
    <property type="match status" value="1"/>
</dbReference>
<dbReference type="AlphaFoldDB" id="A0A1T4Y8I3"/>
<dbReference type="InterPro" id="IPR029016">
    <property type="entry name" value="GAF-like_dom_sf"/>
</dbReference>
<dbReference type="SMART" id="SM00346">
    <property type="entry name" value="HTH_ICLR"/>
    <property type="match status" value="1"/>
</dbReference>
<dbReference type="Pfam" id="PF09339">
    <property type="entry name" value="HTH_IclR"/>
    <property type="match status" value="1"/>
</dbReference>
<dbReference type="SUPFAM" id="SSF55781">
    <property type="entry name" value="GAF domain-like"/>
    <property type="match status" value="1"/>
</dbReference>
<dbReference type="GO" id="GO:0003677">
    <property type="term" value="F:DNA binding"/>
    <property type="evidence" value="ECO:0007669"/>
    <property type="project" value="UniProtKB-KW"/>
</dbReference>
<evidence type="ECO:0000256" key="5">
    <source>
        <dbReference type="ARBA" id="ARBA00070406"/>
    </source>
</evidence>
<feature type="domain" description="IclR-ED" evidence="7">
    <location>
        <begin position="73"/>
        <end position="256"/>
    </location>
</feature>
<keyword evidence="2" id="KW-0238">DNA-binding</keyword>
<dbReference type="GO" id="GO:0045892">
    <property type="term" value="P:negative regulation of DNA-templated transcription"/>
    <property type="evidence" value="ECO:0007669"/>
    <property type="project" value="TreeGrafter"/>
</dbReference>
<feature type="domain" description="HTH iclR-type" evidence="6">
    <location>
        <begin position="10"/>
        <end position="72"/>
    </location>
</feature>
<evidence type="ECO:0000256" key="2">
    <source>
        <dbReference type="ARBA" id="ARBA00023125"/>
    </source>
</evidence>
<sequence>MKNEHIPQRGSSIENAMRILKIFSMHQPEMRLVDIADELGIAKSTAHRLLTTLASEGFVYKDPQSNYYSLGVSVLALTNIVSSQLSIVEEATPILNALTENTRESSHLAIREGHEVIYLQKIENEYSVHVTTHIGRRNPLHCTSTGLAILAFETEEVVDFILSKPLTKFTDYTITDPNSLRERLEEIRRSGVVVDYQGFERKVISIGAPIFNSQDKVIASVNITAPVNRLRDAGAQRKCVEEVVKTAKRISNLVKLRKRLFEEVKK</sequence>
<dbReference type="FunFam" id="1.10.10.10:FF:000056">
    <property type="entry name" value="IclR family transcriptional regulator"/>
    <property type="match status" value="1"/>
</dbReference>
<dbReference type="InterPro" id="IPR036388">
    <property type="entry name" value="WH-like_DNA-bd_sf"/>
</dbReference>
<gene>
    <name evidence="8" type="ORF">SAMN04244570_1991</name>
</gene>
<reference evidence="9" key="1">
    <citation type="submission" date="2017-02" db="EMBL/GenBank/DDBJ databases">
        <authorList>
            <person name="Varghese N."/>
            <person name="Submissions S."/>
        </authorList>
    </citation>
    <scope>NUCLEOTIDE SEQUENCE [LARGE SCALE GENOMIC DNA]</scope>
    <source>
        <strain evidence="9">DSM 23966</strain>
    </source>
</reference>
<evidence type="ECO:0000259" key="7">
    <source>
        <dbReference type="PROSITE" id="PS51078"/>
    </source>
</evidence>
<dbReference type="InterPro" id="IPR005471">
    <property type="entry name" value="Tscrpt_reg_IclR_N"/>
</dbReference>
<dbReference type="InterPro" id="IPR011991">
    <property type="entry name" value="ArsR-like_HTH"/>
</dbReference>
<dbReference type="RefSeq" id="WP_078817512.1">
    <property type="nucleotide sequence ID" value="NZ_FUYJ01000003.1"/>
</dbReference>
<keyword evidence="3" id="KW-0804">Transcription</keyword>
<dbReference type="Gene3D" id="1.10.10.10">
    <property type="entry name" value="Winged helix-like DNA-binding domain superfamily/Winged helix DNA-binding domain"/>
    <property type="match status" value="1"/>
</dbReference>
<dbReference type="Gene3D" id="3.30.450.40">
    <property type="match status" value="1"/>
</dbReference>
<evidence type="ECO:0000256" key="4">
    <source>
        <dbReference type="ARBA" id="ARBA00058938"/>
    </source>
</evidence>
<dbReference type="SUPFAM" id="SSF46785">
    <property type="entry name" value="Winged helix' DNA-binding domain"/>
    <property type="match status" value="1"/>
</dbReference>
<evidence type="ECO:0000313" key="8">
    <source>
        <dbReference type="EMBL" id="SKA98046.1"/>
    </source>
</evidence>
<dbReference type="Proteomes" id="UP000190042">
    <property type="component" value="Unassembled WGS sequence"/>
</dbReference>
<dbReference type="Pfam" id="PF01614">
    <property type="entry name" value="IclR_C"/>
    <property type="match status" value="1"/>
</dbReference>
<evidence type="ECO:0000256" key="1">
    <source>
        <dbReference type="ARBA" id="ARBA00023015"/>
    </source>
</evidence>
<comment type="function">
    <text evidence="4">May be an activator protein for the gylABX operon.</text>
</comment>
<dbReference type="InterPro" id="IPR014757">
    <property type="entry name" value="Tscrpt_reg_IclR_C"/>
</dbReference>
<name>A0A1T4Y8I3_9BACL</name>
<dbReference type="PROSITE" id="PS51078">
    <property type="entry name" value="ICLR_ED"/>
    <property type="match status" value="1"/>
</dbReference>
<dbReference type="EMBL" id="FUYJ01000003">
    <property type="protein sequence ID" value="SKA98046.1"/>
    <property type="molecule type" value="Genomic_DNA"/>
</dbReference>
<proteinExistence type="predicted"/>
<evidence type="ECO:0000313" key="9">
    <source>
        <dbReference type="Proteomes" id="UP000190042"/>
    </source>
</evidence>
<dbReference type="CDD" id="cd00090">
    <property type="entry name" value="HTH_ARSR"/>
    <property type="match status" value="1"/>
</dbReference>